<dbReference type="InterPro" id="IPR001962">
    <property type="entry name" value="Asn_synthase"/>
</dbReference>
<evidence type="ECO:0000256" key="2">
    <source>
        <dbReference type="ARBA" id="ARBA00005752"/>
    </source>
</evidence>
<evidence type="ECO:0000256" key="3">
    <source>
        <dbReference type="ARBA" id="ARBA00012737"/>
    </source>
</evidence>
<dbReference type="Proteomes" id="UP001365781">
    <property type="component" value="Unassembled WGS sequence"/>
</dbReference>
<evidence type="ECO:0000256" key="5">
    <source>
        <dbReference type="ARBA" id="ARBA00022840"/>
    </source>
</evidence>
<keyword evidence="7" id="KW-0315">Glutamine amidotransferase</keyword>
<keyword evidence="5" id="KW-0067">ATP-binding</keyword>
<dbReference type="Pfam" id="PF00733">
    <property type="entry name" value="Asn_synthase"/>
    <property type="match status" value="1"/>
</dbReference>
<accession>A0ABU8G5E4</accession>
<dbReference type="InterPro" id="IPR029055">
    <property type="entry name" value="Ntn_hydrolases_N"/>
</dbReference>
<dbReference type="InterPro" id="IPR051786">
    <property type="entry name" value="ASN_synthetase/amidase"/>
</dbReference>
<dbReference type="InterPro" id="IPR006426">
    <property type="entry name" value="Asn_synth_AEB"/>
</dbReference>
<evidence type="ECO:0000256" key="7">
    <source>
        <dbReference type="ARBA" id="ARBA00022962"/>
    </source>
</evidence>
<dbReference type="InterPro" id="IPR014729">
    <property type="entry name" value="Rossmann-like_a/b/a_fold"/>
</dbReference>
<evidence type="ECO:0000259" key="9">
    <source>
        <dbReference type="PROSITE" id="PS51278"/>
    </source>
</evidence>
<dbReference type="PANTHER" id="PTHR43284">
    <property type="entry name" value="ASPARAGINE SYNTHETASE (GLUTAMINE-HYDROLYZING)"/>
    <property type="match status" value="1"/>
</dbReference>
<evidence type="ECO:0000256" key="4">
    <source>
        <dbReference type="ARBA" id="ARBA00022741"/>
    </source>
</evidence>
<keyword evidence="6" id="KW-0028">Amino-acid biosynthesis</keyword>
<dbReference type="NCBIfam" id="TIGR01536">
    <property type="entry name" value="asn_synth_AEB"/>
    <property type="match status" value="1"/>
</dbReference>
<name>A0ABU8G5E4_9ACTN</name>
<evidence type="ECO:0000313" key="10">
    <source>
        <dbReference type="EMBL" id="MEI5607601.1"/>
    </source>
</evidence>
<comment type="caution">
    <text evidence="10">The sequence shown here is derived from an EMBL/GenBank/DDBJ whole genome shotgun (WGS) entry which is preliminary data.</text>
</comment>
<reference evidence="10 11" key="1">
    <citation type="submission" date="2024-03" db="EMBL/GenBank/DDBJ databases">
        <title>First Report of Pectobacterium brasiliscabiei causing potato scab in china.</title>
        <authorList>
            <person name="Handique U."/>
        </authorList>
    </citation>
    <scope>NUCLEOTIDE SEQUENCE [LARGE SCALE GENOMIC DNA]</scope>
    <source>
        <strain evidence="10 11">ZRIMU1503</strain>
    </source>
</reference>
<dbReference type="CDD" id="cd01991">
    <property type="entry name" value="Asn_synthase_B_C"/>
    <property type="match status" value="1"/>
</dbReference>
<dbReference type="PROSITE" id="PS51278">
    <property type="entry name" value="GATASE_TYPE_2"/>
    <property type="match status" value="1"/>
</dbReference>
<sequence>MCGIVGWIAFQRDLEKERPTLDAMTATMACRGPDAGGTWVSRHAALGHRRLSVIDLEGGVQPMTVDTPEGPVVLTYSGEAYNFRELRDELRRRGHAFRTSSDTEVVLRGYLEWGEEVADRLLGMFALGIWDGRKDRLILLRDQLGIKPLHVYETEDGVLFGSEAKAVLAHPAVEAVVDTDGFREMMGYVKEPGRTPWRGIREVRPGTMLIVDRGGVRERVYWRLEVEEHRDDTETTVRRVRELLEDSVERQLVADVPLCLLLSGGLDSSALTALAARKLGEEGRRARTFTVDFEDADGFRGDEFRTSPDAPFAREVVDHVGTLHSDIRLDHQQLADPEVRRAVIAAQDLPFGFGEGDNSLYLLFKAIREHSTVALSGESADETFGGYPWFHIPAVQQTAMFPWLTAAQPARTYDRELTLDTLDLPGFWAQRWSDTVARVPVLPGEDAHERRMREFCYVHVTNWLGTLLARKDRISMAVGLEVRVPICDHRLVSYVFNTPWSMKTFDGREKSLLRAAVRDTMPASVADRVKASYPLTQELGYLAEVQRQAGQLLADDHRAVEFFDRATLTGAVHGKPETMTRDGRDAIERVLDLAVWFDLYRPTVKLS</sequence>
<evidence type="ECO:0000256" key="6">
    <source>
        <dbReference type="ARBA" id="ARBA00022888"/>
    </source>
</evidence>
<keyword evidence="6" id="KW-0061">Asparagine biosynthesis</keyword>
<dbReference type="Gene3D" id="3.40.50.620">
    <property type="entry name" value="HUPs"/>
    <property type="match status" value="1"/>
</dbReference>
<comment type="similarity">
    <text evidence="2">Belongs to the asparagine synthetase family.</text>
</comment>
<dbReference type="SUPFAM" id="SSF52402">
    <property type="entry name" value="Adenine nucleotide alpha hydrolases-like"/>
    <property type="match status" value="1"/>
</dbReference>
<dbReference type="CDD" id="cd00712">
    <property type="entry name" value="AsnB"/>
    <property type="match status" value="1"/>
</dbReference>
<gene>
    <name evidence="10" type="primary">asnB</name>
    <name evidence="10" type="ORF">WB403_00285</name>
</gene>
<dbReference type="PIRSF" id="PIRSF001589">
    <property type="entry name" value="Asn_synthetase_glu-h"/>
    <property type="match status" value="1"/>
</dbReference>
<dbReference type="EC" id="6.3.5.4" evidence="3"/>
<dbReference type="SUPFAM" id="SSF56235">
    <property type="entry name" value="N-terminal nucleophile aminohydrolases (Ntn hydrolases)"/>
    <property type="match status" value="1"/>
</dbReference>
<dbReference type="Pfam" id="PF13537">
    <property type="entry name" value="GATase_7"/>
    <property type="match status" value="1"/>
</dbReference>
<dbReference type="RefSeq" id="WP_336535296.1">
    <property type="nucleotide sequence ID" value="NZ_JBBAYL010000002.1"/>
</dbReference>
<dbReference type="EMBL" id="JBBAYM010000001">
    <property type="protein sequence ID" value="MEI5607601.1"/>
    <property type="molecule type" value="Genomic_DNA"/>
</dbReference>
<feature type="domain" description="Glutamine amidotransferase type-2" evidence="9">
    <location>
        <begin position="2"/>
        <end position="214"/>
    </location>
</feature>
<keyword evidence="11" id="KW-1185">Reference proteome</keyword>
<evidence type="ECO:0000256" key="1">
    <source>
        <dbReference type="ARBA" id="ARBA00005187"/>
    </source>
</evidence>
<protein>
    <recommendedName>
        <fullName evidence="3">asparagine synthase (glutamine-hydrolyzing)</fullName>
        <ecNumber evidence="3">6.3.5.4</ecNumber>
    </recommendedName>
</protein>
<organism evidence="10 11">
    <name type="scientific">Streptomyces brasiliscabiei</name>
    <dbReference type="NCBI Taxonomy" id="2736302"/>
    <lineage>
        <taxon>Bacteria</taxon>
        <taxon>Bacillati</taxon>
        <taxon>Actinomycetota</taxon>
        <taxon>Actinomycetes</taxon>
        <taxon>Kitasatosporales</taxon>
        <taxon>Streptomycetaceae</taxon>
        <taxon>Streptomyces</taxon>
    </lineage>
</organism>
<dbReference type="PANTHER" id="PTHR43284:SF1">
    <property type="entry name" value="ASPARAGINE SYNTHETASE"/>
    <property type="match status" value="1"/>
</dbReference>
<comment type="pathway">
    <text evidence="1">Amino-acid biosynthesis; L-asparagine biosynthesis; L-asparagine from L-aspartate (L-Gln route): step 1/1.</text>
</comment>
<dbReference type="GO" id="GO:0004066">
    <property type="term" value="F:asparagine synthase (glutamine-hydrolyzing) activity"/>
    <property type="evidence" value="ECO:0007669"/>
    <property type="project" value="UniProtKB-EC"/>
</dbReference>
<dbReference type="InterPro" id="IPR033738">
    <property type="entry name" value="AsnB_N"/>
</dbReference>
<evidence type="ECO:0000313" key="11">
    <source>
        <dbReference type="Proteomes" id="UP001365781"/>
    </source>
</evidence>
<keyword evidence="10" id="KW-0436">Ligase</keyword>
<comment type="catalytic activity">
    <reaction evidence="8">
        <text>L-aspartate + L-glutamine + ATP + H2O = L-asparagine + L-glutamate + AMP + diphosphate + H(+)</text>
        <dbReference type="Rhea" id="RHEA:12228"/>
        <dbReference type="ChEBI" id="CHEBI:15377"/>
        <dbReference type="ChEBI" id="CHEBI:15378"/>
        <dbReference type="ChEBI" id="CHEBI:29985"/>
        <dbReference type="ChEBI" id="CHEBI:29991"/>
        <dbReference type="ChEBI" id="CHEBI:30616"/>
        <dbReference type="ChEBI" id="CHEBI:33019"/>
        <dbReference type="ChEBI" id="CHEBI:58048"/>
        <dbReference type="ChEBI" id="CHEBI:58359"/>
        <dbReference type="ChEBI" id="CHEBI:456215"/>
        <dbReference type="EC" id="6.3.5.4"/>
    </reaction>
</comment>
<dbReference type="Gene3D" id="3.60.20.10">
    <property type="entry name" value="Glutamine Phosphoribosylpyrophosphate, subunit 1, domain 1"/>
    <property type="match status" value="1"/>
</dbReference>
<evidence type="ECO:0000256" key="8">
    <source>
        <dbReference type="ARBA" id="ARBA00048741"/>
    </source>
</evidence>
<keyword evidence="4" id="KW-0547">Nucleotide-binding</keyword>
<proteinExistence type="inferred from homology"/>
<dbReference type="InterPro" id="IPR017932">
    <property type="entry name" value="GATase_2_dom"/>
</dbReference>